<feature type="disulfide bond" evidence="12">
    <location>
        <begin position="1024"/>
        <end position="1033"/>
    </location>
</feature>
<feature type="domain" description="Laminin EGF-like" evidence="14">
    <location>
        <begin position="581"/>
        <end position="640"/>
    </location>
</feature>
<feature type="domain" description="Laminin EGF-like" evidence="14">
    <location>
        <begin position="1049"/>
        <end position="1098"/>
    </location>
</feature>
<evidence type="ECO:0000313" key="18">
    <source>
        <dbReference type="Proteomes" id="UP001558632"/>
    </source>
</evidence>
<dbReference type="Pfam" id="PF00053">
    <property type="entry name" value="EGF_laminin"/>
    <property type="match status" value="11"/>
</dbReference>
<feature type="coiled-coil region" evidence="13">
    <location>
        <begin position="1824"/>
        <end position="1925"/>
    </location>
</feature>
<dbReference type="PRINTS" id="PR00011">
    <property type="entry name" value="EGFLAMININ"/>
</dbReference>
<sequence>MENSCVSNVRLVVFEDKALIEQWAVGAGVRRLGHVVRNLTLIACLYLATVRFASTPLTSVGALVDFFVFELFFFLPSPLALYCWASSHRLGGSCSLIGAARTYVLANPFDHLRTCFFPLLHHVIIIFSQLDAALRAGCQRGGVIHFAIYFQLTAMKEKRLHDGQHRLPGSTIVTVFIGFLLLLVDDALAFVDSSSSSSSSSSSLVDICNDRSCYPATGNLLIGRENRLTASSTCGLLHPERYCIVSHLEDRKKCFTCNSRQPWARYVNERSHRIENVVSDRFEMRAKKWWQSENGLQNVTVRLDLEAEFHFTHLIMTFKSFRPAAMIIERSSDFGKTWKIYRYFAYDCAESFPGVPEGIPRRHTDVICDSRYSFVAPSTGGEVVFKVLSPHIALEDPYSEEIQDLLRVTNLRINFTKLHTLGDNLLDNRPEITEKYYYAVYEMVVRGSCSCYGHASRCKPIDDDGVVLFGSTRPDMVHGRCECTHHTKGLNCEECEDFYNDLPWKPAIDRETNACKRCNCNEHANRCHFDHAVYEASGFVSGGVCDDCQHNTMGKNCEMCKPYFYRDPDRALTDPYVCRACECDLRGSLNQGICESETDSERNLISGRCHCKVHVVGDHCDACKNGYWNLDQDNPEGCTACTCNLLGTVNNEGCDKRTGECTCKRLVTGDNCDRCLLEHYGLSEQLDGCKPCDCDIGGAYDNSCDVMNGQCRCRAHFSGRRCDIPESGYYCAGLDFFTYEAEEAVFEGPAEVELREPYWDATEPKQWTGSGFVRVRESSVLNFAVHNIHVAMDYNVVLRYESPMPSTWQNVRVDVIRPSPPDSTGPCANSLPKDDFMQQVSLKAGERIYDSVQTVCLEPNVQYHIRVTFGEYQQTGRPDRTAALLIDSLVLMPSSAAIGMFMDGPALSDERRREFDHFNCRRLAMQLTPVDQLPEPCRRQFCPVAASILDRGVACDCNPTGSVSGMCDQLGGQCQCKQNVLGRRCDVCAAGTFGFGPQGCRSCDCNSIGALDNFCDSNSGQCKCREAVHGRQCDQCQPGYWGFPDCRPCQCNGHANVCDQRTGACVDCRDLTAGHHCEQCQLGYYGDPRLGVSIPCRPCPCPGGPGSGFQHADSCYLDAVSESVVCNCRHGYEGERCDRCITNYWGNPNELGGSCERCDCNGNIDFDVPGSCDQKTGRCLKCTSNTDGYQCEHCMAGFFGDAQTQSCAKCVCNILGTDITAGPCDRITGQCPCLPNVVGRECDACASGHWKIASGRGCESCDCDEQGVEVDNDQRPLLQCNEFDGQCPCKPGRGGRTCGECENYYWGDPSTGCVRCQCNSIGSETLQCHRANGSCVCLPGSGGPNCDQCARGHTGTWPQCEPCGECFQNWDSILQQLRRQTDDLAHNATQLADTGVSFVYDDQFNGIQTKLRSIENQLSQANISSDLLDQLHSQVGRLQARVDQLLAQLNAVDSRSTGLTAGVDTGHEHLRSLQQQAADLEQSVLDLERNVTDLRQRDPRGAYNVTREAAQLSLRARQLADATERVVAESEAERRRTRDLLDANARDFDHQFKQNQNALDELDRRLVHLEARLPDLNRQICGARTDGGEPCDDLCGGAGCSRCGGASCRDGSATKAERAWQYSREATDKLEHKQRQANELTLKLRHAQADSDMALIDAGQAFETAVRVAQVANDTRAVLGALLDRAAGLLNRDAQATAATPDQIRLLAEQVLNMTISLDKRRIETLADQIGDNLKKLTNIQAILHDTRHHSTEAQLLKNRADQSKVRIETVEKTAQDVMKALNDSKHFQTIAKQAILSANENFDQTNQDLKAIAETTETAEQIVNASVELLASLREDLKKVEVEYLQIGKDVERALVVSESARQKTEQVEVKRKTLEQQYKEAENLLNEKIGDNEAARQRAEQLRQTATKLLEKTEKHLSDIEELRKIVSVNEVTMSDVENRLAGLLSTVDAATDSIQYYLKAYDHCSCPSSEDSVVDLERPSCSLKIPNTGTF</sequence>
<feature type="domain" description="Laminin EGF-like" evidence="14">
    <location>
        <begin position="1316"/>
        <end position="1362"/>
    </location>
</feature>
<evidence type="ECO:0000259" key="14">
    <source>
        <dbReference type="PROSITE" id="PS50027"/>
    </source>
</evidence>
<dbReference type="InterPro" id="IPR002049">
    <property type="entry name" value="LE_dom"/>
</dbReference>
<feature type="coiled-coil region" evidence="13">
    <location>
        <begin position="1552"/>
        <end position="1579"/>
    </location>
</feature>
<evidence type="ECO:0000256" key="1">
    <source>
        <dbReference type="ARBA" id="ARBA00004302"/>
    </source>
</evidence>
<feature type="domain" description="Laminin EGF-like" evidence="14">
    <location>
        <begin position="449"/>
        <end position="517"/>
    </location>
</feature>
<name>A0ABR3KWB6_TRISP</name>
<dbReference type="Gene3D" id="2.170.300.10">
    <property type="entry name" value="Tie2 ligand-binding domain superfamily"/>
    <property type="match status" value="2"/>
</dbReference>
<dbReference type="PANTHER" id="PTHR10574:SF375">
    <property type="entry name" value="LAMININ SUBUNIT BETA-1"/>
    <property type="match status" value="1"/>
</dbReference>
<feature type="domain" description="Laminin EGF-like" evidence="14">
    <location>
        <begin position="1158"/>
        <end position="1209"/>
    </location>
</feature>
<feature type="disulfide bond" evidence="12">
    <location>
        <begin position="483"/>
        <end position="492"/>
    </location>
</feature>
<proteinExistence type="predicted"/>
<feature type="domain" description="Laminin EGF-like" evidence="14">
    <location>
        <begin position="518"/>
        <end position="580"/>
    </location>
</feature>
<feature type="domain" description="Laminin EGF-like" evidence="14">
    <location>
        <begin position="641"/>
        <end position="691"/>
    </location>
</feature>
<dbReference type="Proteomes" id="UP001558632">
    <property type="component" value="Unassembled WGS sequence"/>
</dbReference>
<feature type="disulfide bond" evidence="12">
    <location>
        <begin position="1318"/>
        <end position="1335"/>
    </location>
</feature>
<dbReference type="CDD" id="cd00055">
    <property type="entry name" value="EGF_Lam"/>
    <property type="match status" value="13"/>
</dbReference>
<comment type="caution">
    <text evidence="12">Lacks conserved residue(s) required for the propagation of feature annotation.</text>
</comment>
<comment type="caution">
    <text evidence="17">The sequence shown here is derived from an EMBL/GenBank/DDBJ whole genome shotgun (WGS) entry which is preliminary data.</text>
</comment>
<feature type="disulfide bond" evidence="12">
    <location>
        <begin position="1337"/>
        <end position="1346"/>
    </location>
</feature>
<keyword evidence="6" id="KW-0084">Basement membrane</keyword>
<feature type="disulfide bond" evidence="12">
    <location>
        <begin position="548"/>
        <end position="557"/>
    </location>
</feature>
<keyword evidence="7" id="KW-0130">Cell adhesion</keyword>
<reference evidence="17 18" key="1">
    <citation type="submission" date="2024-07" db="EMBL/GenBank/DDBJ databases">
        <title>Enhanced genomic and transcriptomic resources for Trichinella pseudospiralis and T. spiralis underpin the discovery of pronounced molecular differences between stages and species.</title>
        <authorList>
            <person name="Pasi K.K."/>
            <person name="La Rosa G."/>
            <person name="Gomez-Morales M.A."/>
            <person name="Tosini F."/>
            <person name="Sumanam S."/>
            <person name="Young N.D."/>
            <person name="Chang B.C."/>
            <person name="Robin G.B."/>
        </authorList>
    </citation>
    <scope>NUCLEOTIDE SEQUENCE [LARGE SCALE GENOMIC DNA]</scope>
    <source>
        <strain evidence="17">ISS534</strain>
    </source>
</reference>
<dbReference type="InterPro" id="IPR000742">
    <property type="entry name" value="EGF"/>
</dbReference>
<dbReference type="PROSITE" id="PS51116">
    <property type="entry name" value="LAMININ_IVB"/>
    <property type="match status" value="1"/>
</dbReference>
<feature type="disulfide bond" evidence="12">
    <location>
        <begin position="663"/>
        <end position="672"/>
    </location>
</feature>
<feature type="coiled-coil region" evidence="13">
    <location>
        <begin position="1623"/>
        <end position="1650"/>
    </location>
</feature>
<dbReference type="SMART" id="SM00181">
    <property type="entry name" value="EGF"/>
    <property type="match status" value="9"/>
</dbReference>
<evidence type="ECO:0000256" key="9">
    <source>
        <dbReference type="ARBA" id="ARBA00023157"/>
    </source>
</evidence>
<evidence type="ECO:0000256" key="5">
    <source>
        <dbReference type="ARBA" id="ARBA00022737"/>
    </source>
</evidence>
<feature type="domain" description="Laminin EGF-like" evidence="14">
    <location>
        <begin position="955"/>
        <end position="1002"/>
    </location>
</feature>
<feature type="disulfide bond" evidence="12">
    <location>
        <begin position="1068"/>
        <end position="1077"/>
    </location>
</feature>
<keyword evidence="4" id="KW-0732">Signal</keyword>
<keyword evidence="10" id="KW-0325">Glycoprotein</keyword>
<feature type="disulfide bond" evidence="12">
    <location>
        <begin position="1003"/>
        <end position="1015"/>
    </location>
</feature>
<dbReference type="SMART" id="SM00136">
    <property type="entry name" value="LamNT"/>
    <property type="match status" value="1"/>
</dbReference>
<gene>
    <name evidence="17" type="ORF">TSPI_00894</name>
</gene>
<keyword evidence="11 12" id="KW-0424">Laminin EGF-like domain</keyword>
<evidence type="ECO:0000256" key="11">
    <source>
        <dbReference type="ARBA" id="ARBA00023292"/>
    </source>
</evidence>
<protein>
    <submittedName>
        <fullName evidence="17">Laminin subunit</fullName>
    </submittedName>
</protein>
<dbReference type="Pfam" id="PF21199">
    <property type="entry name" value="LAMININ_IV_B"/>
    <property type="match status" value="1"/>
</dbReference>
<feature type="domain" description="Laminin EGF-like" evidence="14">
    <location>
        <begin position="1003"/>
        <end position="1048"/>
    </location>
</feature>
<evidence type="ECO:0000256" key="10">
    <source>
        <dbReference type="ARBA" id="ARBA00023180"/>
    </source>
</evidence>
<evidence type="ECO:0000256" key="6">
    <source>
        <dbReference type="ARBA" id="ARBA00022869"/>
    </source>
</evidence>
<dbReference type="PROSITE" id="PS01248">
    <property type="entry name" value="EGF_LAM_1"/>
    <property type="match status" value="4"/>
</dbReference>
<dbReference type="PROSITE" id="PS50027">
    <property type="entry name" value="EGF_LAM_2"/>
    <property type="match status" value="11"/>
</dbReference>
<dbReference type="InterPro" id="IPR056863">
    <property type="entry name" value="LMN_ATRN_NET-like_EGF"/>
</dbReference>
<evidence type="ECO:0000256" key="2">
    <source>
        <dbReference type="ARBA" id="ARBA00022525"/>
    </source>
</evidence>
<dbReference type="Pfam" id="PF00055">
    <property type="entry name" value="Laminin_N"/>
    <property type="match status" value="1"/>
</dbReference>
<feature type="domain" description="Laminin IV type B" evidence="15">
    <location>
        <begin position="731"/>
        <end position="949"/>
    </location>
</feature>
<evidence type="ECO:0000259" key="15">
    <source>
        <dbReference type="PROSITE" id="PS51116"/>
    </source>
</evidence>
<keyword evidence="5" id="KW-0677">Repeat</keyword>
<keyword evidence="18" id="KW-1185">Reference proteome</keyword>
<keyword evidence="2" id="KW-0964">Secreted</keyword>
<feature type="disulfide bond" evidence="12">
    <location>
        <begin position="611"/>
        <end position="620"/>
    </location>
</feature>
<keyword evidence="8 13" id="KW-0175">Coiled coil</keyword>
<feature type="domain" description="Laminin N-terminal" evidence="16">
    <location>
        <begin position="209"/>
        <end position="448"/>
    </location>
</feature>
<dbReference type="InterPro" id="IPR008211">
    <property type="entry name" value="Laminin_N"/>
</dbReference>
<feature type="coiled-coil region" evidence="13">
    <location>
        <begin position="1428"/>
        <end position="1497"/>
    </location>
</feature>
<evidence type="ECO:0000256" key="8">
    <source>
        <dbReference type="ARBA" id="ARBA00023054"/>
    </source>
</evidence>
<feature type="disulfide bond" evidence="12">
    <location>
        <begin position="955"/>
        <end position="967"/>
    </location>
</feature>
<dbReference type="PROSITE" id="PS51117">
    <property type="entry name" value="LAMININ_NTER"/>
    <property type="match status" value="1"/>
</dbReference>
<evidence type="ECO:0000256" key="4">
    <source>
        <dbReference type="ARBA" id="ARBA00022729"/>
    </source>
</evidence>
<feature type="disulfide bond" evidence="12">
    <location>
        <begin position="957"/>
        <end position="974"/>
    </location>
</feature>
<feature type="disulfide bond" evidence="12">
    <location>
        <begin position="1005"/>
        <end position="1022"/>
    </location>
</feature>
<dbReference type="Gene3D" id="2.10.25.10">
    <property type="entry name" value="Laminin"/>
    <property type="match status" value="9"/>
</dbReference>
<feature type="disulfide bond" evidence="12">
    <location>
        <begin position="976"/>
        <end position="985"/>
    </location>
</feature>
<feature type="disulfide bond" evidence="12">
    <location>
        <begin position="675"/>
        <end position="689"/>
    </location>
</feature>
<accession>A0ABR3KWB6</accession>
<feature type="domain" description="Laminin EGF-like" evidence="14">
    <location>
        <begin position="1261"/>
        <end position="1315"/>
    </location>
</feature>
<dbReference type="EMBL" id="JBEUSY010000165">
    <property type="protein sequence ID" value="KAL1243672.1"/>
    <property type="molecule type" value="Genomic_DNA"/>
</dbReference>
<evidence type="ECO:0000256" key="7">
    <source>
        <dbReference type="ARBA" id="ARBA00022889"/>
    </source>
</evidence>
<evidence type="ECO:0000256" key="13">
    <source>
        <dbReference type="SAM" id="Coils"/>
    </source>
</evidence>
<feature type="disulfide bond" evidence="12">
    <location>
        <begin position="1289"/>
        <end position="1298"/>
    </location>
</feature>
<feature type="domain" description="Laminin EGF-like" evidence="14">
    <location>
        <begin position="1210"/>
        <end position="1260"/>
    </location>
</feature>
<evidence type="ECO:0000313" key="17">
    <source>
        <dbReference type="EMBL" id="KAL1243672.1"/>
    </source>
</evidence>
<feature type="disulfide bond" evidence="12">
    <location>
        <begin position="1182"/>
        <end position="1191"/>
    </location>
</feature>
<dbReference type="SMART" id="SM00180">
    <property type="entry name" value="EGF_Lam"/>
    <property type="match status" value="13"/>
</dbReference>
<dbReference type="InterPro" id="IPR013015">
    <property type="entry name" value="Laminin_IV_B"/>
</dbReference>
<evidence type="ECO:0000259" key="16">
    <source>
        <dbReference type="PROSITE" id="PS51117"/>
    </source>
</evidence>
<dbReference type="PANTHER" id="PTHR10574">
    <property type="entry name" value="NETRIN/LAMININ-RELATED"/>
    <property type="match status" value="1"/>
</dbReference>
<dbReference type="Gene3D" id="2.60.120.260">
    <property type="entry name" value="Galactose-binding domain-like"/>
    <property type="match status" value="1"/>
</dbReference>
<keyword evidence="3" id="KW-0272">Extracellular matrix</keyword>
<comment type="subcellular location">
    <subcellularLocation>
        <location evidence="1">Secreted</location>
        <location evidence="1">Extracellular space</location>
        <location evidence="1">Extracellular matrix</location>
        <location evidence="1">Basement membrane</location>
    </subcellularLocation>
</comment>
<dbReference type="SUPFAM" id="SSF57196">
    <property type="entry name" value="EGF/Laminin"/>
    <property type="match status" value="11"/>
</dbReference>
<organism evidence="17 18">
    <name type="scientific">Trichinella spiralis</name>
    <name type="common">Trichina worm</name>
    <dbReference type="NCBI Taxonomy" id="6334"/>
    <lineage>
        <taxon>Eukaryota</taxon>
        <taxon>Metazoa</taxon>
        <taxon>Ecdysozoa</taxon>
        <taxon>Nematoda</taxon>
        <taxon>Enoplea</taxon>
        <taxon>Dorylaimia</taxon>
        <taxon>Trichinellida</taxon>
        <taxon>Trichinellidae</taxon>
        <taxon>Trichinella</taxon>
    </lineage>
</organism>
<feature type="disulfide bond" evidence="12">
    <location>
        <begin position="1316"/>
        <end position="1328"/>
    </location>
</feature>
<evidence type="ECO:0000256" key="12">
    <source>
        <dbReference type="PROSITE-ProRule" id="PRU00460"/>
    </source>
</evidence>
<evidence type="ECO:0000256" key="3">
    <source>
        <dbReference type="ARBA" id="ARBA00022530"/>
    </source>
</evidence>
<dbReference type="InterPro" id="IPR050440">
    <property type="entry name" value="Laminin/Netrin_ECM"/>
</dbReference>
<dbReference type="Pfam" id="PF24973">
    <property type="entry name" value="EGF_LMN_ATRN"/>
    <property type="match status" value="2"/>
</dbReference>
<keyword evidence="9 12" id="KW-1015">Disulfide bond</keyword>
<feature type="disulfide bond" evidence="12">
    <location>
        <begin position="1233"/>
        <end position="1242"/>
    </location>
</feature>